<feature type="active site" description="Proton acceptor" evidence="7 8">
    <location>
        <position position="178"/>
    </location>
</feature>
<keyword evidence="7" id="KW-0963">Cytoplasm</keyword>
<organism evidence="13 14">
    <name type="scientific">Mycoplasmopsis agassizii</name>
    <dbReference type="NCBI Taxonomy" id="33922"/>
    <lineage>
        <taxon>Bacteria</taxon>
        <taxon>Bacillati</taxon>
        <taxon>Mycoplasmatota</taxon>
        <taxon>Mycoplasmoidales</taxon>
        <taxon>Metamycoplasmataceae</taxon>
        <taxon>Mycoplasmopsis</taxon>
    </lineage>
</organism>
<dbReference type="SUPFAM" id="SSF56327">
    <property type="entry name" value="LDH C-terminal domain-like"/>
    <property type="match status" value="1"/>
</dbReference>
<dbReference type="PIRSF" id="PIRSF000102">
    <property type="entry name" value="Lac_mal_DH"/>
    <property type="match status" value="1"/>
</dbReference>
<dbReference type="InterPro" id="IPR001236">
    <property type="entry name" value="Lactate/malate_DH_N"/>
</dbReference>
<comment type="caution">
    <text evidence="7">Lacks conserved residue(s) required for the propagation of feature annotation.</text>
</comment>
<dbReference type="InterPro" id="IPR015955">
    <property type="entry name" value="Lactate_DH/Glyco_Ohase_4_C"/>
</dbReference>
<evidence type="ECO:0000256" key="6">
    <source>
        <dbReference type="ARBA" id="ARBA00049258"/>
    </source>
</evidence>
<evidence type="ECO:0000313" key="13">
    <source>
        <dbReference type="EMBL" id="PAK20926.1"/>
    </source>
</evidence>
<dbReference type="RefSeq" id="WP_095335189.1">
    <property type="nucleotide sequence ID" value="NZ_NQNY01000019.1"/>
</dbReference>
<evidence type="ECO:0000256" key="10">
    <source>
        <dbReference type="SAM" id="SignalP"/>
    </source>
</evidence>
<dbReference type="InterPro" id="IPR001557">
    <property type="entry name" value="L-lactate/malate_DH"/>
</dbReference>
<keyword evidence="4 7" id="KW-0560">Oxidoreductase</keyword>
<sequence>MSHSRRKIALIGAGFVGTSFIAAAIQNQIAAEYGIIDLNVTKLEGNVLDFEDSLANHEMGSAVKVYDFKDLKDVSVIVITAGRPQKPGETRLEMVNDNARIMADIARKVKASGFSGVTVINANPVDVMTYVYAHVTGFEKNRVISSGTALETSRFKFEIAKQLGLNASAVSALVFGEHGDSSLYTTDYVSIEGIPYKEYTKDMKISEQELLDMMQRVRRKAYEIINRKGSTFYGIGATTAHLVRMIVEDARRVTSVGAYLNGEYGQKDLFIGVPAVLGINGVEKVVELDLKPEVKKQFDESARILKENIAKALDAIK</sequence>
<dbReference type="Pfam" id="PF00056">
    <property type="entry name" value="Ldh_1_N"/>
    <property type="match status" value="1"/>
</dbReference>
<comment type="function">
    <text evidence="7">Catalyzes the conversion of lactate to pyruvate.</text>
</comment>
<feature type="binding site" evidence="7">
    <location>
        <position position="85"/>
    </location>
    <ligand>
        <name>substrate</name>
    </ligand>
</feature>
<dbReference type="AlphaFoldDB" id="A0A269TIT7"/>
<comment type="catalytic activity">
    <reaction evidence="6 7">
        <text>(S)-lactate + NAD(+) = pyruvate + NADH + H(+)</text>
        <dbReference type="Rhea" id="RHEA:23444"/>
        <dbReference type="ChEBI" id="CHEBI:15361"/>
        <dbReference type="ChEBI" id="CHEBI:15378"/>
        <dbReference type="ChEBI" id="CHEBI:16651"/>
        <dbReference type="ChEBI" id="CHEBI:57540"/>
        <dbReference type="ChEBI" id="CHEBI:57945"/>
        <dbReference type="EC" id="1.1.1.27"/>
    </reaction>
</comment>
<keyword evidence="10" id="KW-0732">Signal</keyword>
<dbReference type="PANTHER" id="PTHR43128:SF16">
    <property type="entry name" value="L-LACTATE DEHYDROGENASE"/>
    <property type="match status" value="1"/>
</dbReference>
<dbReference type="GO" id="GO:0004459">
    <property type="term" value="F:L-lactate dehydrogenase (NAD+) activity"/>
    <property type="evidence" value="ECO:0007669"/>
    <property type="project" value="UniProtKB-UniRule"/>
</dbReference>
<dbReference type="NCBIfam" id="TIGR01771">
    <property type="entry name" value="L-LDH-NAD"/>
    <property type="match status" value="1"/>
</dbReference>
<dbReference type="OrthoDB" id="9802969at2"/>
<evidence type="ECO:0000256" key="4">
    <source>
        <dbReference type="ARBA" id="ARBA00023002"/>
    </source>
</evidence>
<feature type="chain" id="PRO_5012921893" description="L-lactate dehydrogenase" evidence="10">
    <location>
        <begin position="25"/>
        <end position="317"/>
    </location>
</feature>
<feature type="binding site" evidence="7">
    <location>
        <position position="42"/>
    </location>
    <ligand>
        <name>NAD(+)</name>
        <dbReference type="ChEBI" id="CHEBI:57540"/>
    </ligand>
</feature>
<proteinExistence type="inferred from homology"/>
<comment type="pathway">
    <text evidence="1 7">Fermentation; pyruvate fermentation to lactate; (S)-lactate from pyruvate: step 1/1.</text>
</comment>
<dbReference type="EMBL" id="NQNY01000019">
    <property type="protein sequence ID" value="PAK20926.1"/>
    <property type="molecule type" value="Genomic_DNA"/>
</dbReference>
<dbReference type="SUPFAM" id="SSF51735">
    <property type="entry name" value="NAD(P)-binding Rossmann-fold domains"/>
    <property type="match status" value="1"/>
</dbReference>
<evidence type="ECO:0000256" key="3">
    <source>
        <dbReference type="ARBA" id="ARBA00012967"/>
    </source>
</evidence>
<evidence type="ECO:0000256" key="8">
    <source>
        <dbReference type="PIRSR" id="PIRSR000102-1"/>
    </source>
</evidence>
<dbReference type="EC" id="1.1.1.27" evidence="3 7"/>
<evidence type="ECO:0000259" key="11">
    <source>
        <dbReference type="Pfam" id="PF00056"/>
    </source>
</evidence>
<keyword evidence="7" id="KW-0597">Phosphoprotein</keyword>
<reference evidence="14" key="1">
    <citation type="submission" date="2017-08" db="EMBL/GenBank/DDBJ databases">
        <authorList>
            <person name="Alvarez-Ponce D."/>
            <person name="Weitzman C.L."/>
            <person name="Tillett R.L."/>
            <person name="Sandmeier F.C."/>
            <person name="Tracy C.R."/>
        </authorList>
    </citation>
    <scope>NUCLEOTIDE SEQUENCE [LARGE SCALE GENOMIC DNA]</scope>
    <source>
        <strain evidence="14">723</strain>
    </source>
</reference>
<comment type="subcellular location">
    <subcellularLocation>
        <location evidence="7">Cytoplasm</location>
    </subcellularLocation>
</comment>
<feature type="binding site" evidence="7">
    <location>
        <begin position="123"/>
        <end position="126"/>
    </location>
    <ligand>
        <name>substrate</name>
    </ligand>
</feature>
<dbReference type="InterPro" id="IPR022383">
    <property type="entry name" value="Lactate/malate_DH_C"/>
</dbReference>
<dbReference type="InterPro" id="IPR011304">
    <property type="entry name" value="L-lactate_DH"/>
</dbReference>
<dbReference type="HAMAP" id="MF_00488">
    <property type="entry name" value="Lactate_dehydrog"/>
    <property type="match status" value="1"/>
</dbReference>
<feature type="binding site" evidence="7">
    <location>
        <position position="146"/>
    </location>
    <ligand>
        <name>NAD(+)</name>
        <dbReference type="ChEBI" id="CHEBI:57540"/>
    </ligand>
</feature>
<evidence type="ECO:0000256" key="5">
    <source>
        <dbReference type="ARBA" id="ARBA00023027"/>
    </source>
</evidence>
<dbReference type="GO" id="GO:0006089">
    <property type="term" value="P:lactate metabolic process"/>
    <property type="evidence" value="ECO:0007669"/>
    <property type="project" value="TreeGrafter"/>
</dbReference>
<gene>
    <name evidence="7" type="primary">ldh</name>
    <name evidence="13" type="ORF">CJJ23_04710</name>
</gene>
<accession>A0A269TIT7</accession>
<comment type="similarity">
    <text evidence="2 7">Belongs to the LDH/MDH superfamily. LDH family.</text>
</comment>
<feature type="binding site" evidence="7 9">
    <location>
        <position position="37"/>
    </location>
    <ligand>
        <name>NAD(+)</name>
        <dbReference type="ChEBI" id="CHEBI:57540"/>
    </ligand>
</feature>
<feature type="binding site" evidence="9">
    <location>
        <begin position="12"/>
        <end position="17"/>
    </location>
    <ligand>
        <name>NAD(+)</name>
        <dbReference type="ChEBI" id="CHEBI:57540"/>
    </ligand>
</feature>
<feature type="modified residue" description="Phosphotyrosine" evidence="7">
    <location>
        <position position="222"/>
    </location>
</feature>
<name>A0A269TIT7_9BACT</name>
<evidence type="ECO:0000256" key="9">
    <source>
        <dbReference type="PIRSR" id="PIRSR000102-3"/>
    </source>
</evidence>
<feature type="signal peptide" evidence="10">
    <location>
        <begin position="1"/>
        <end position="24"/>
    </location>
</feature>
<dbReference type="CDD" id="cd05291">
    <property type="entry name" value="HicDH_like"/>
    <property type="match status" value="1"/>
</dbReference>
<dbReference type="Pfam" id="PF02866">
    <property type="entry name" value="Ldh_1_C"/>
    <property type="match status" value="1"/>
</dbReference>
<dbReference type="GO" id="GO:0005737">
    <property type="term" value="C:cytoplasm"/>
    <property type="evidence" value="ECO:0007669"/>
    <property type="project" value="UniProtKB-SubCell"/>
</dbReference>
<evidence type="ECO:0000256" key="1">
    <source>
        <dbReference type="ARBA" id="ARBA00004843"/>
    </source>
</evidence>
<protein>
    <recommendedName>
        <fullName evidence="3 7">L-lactate dehydrogenase</fullName>
        <shortName evidence="7">L-LDH</shortName>
        <ecNumber evidence="3 7">1.1.1.27</ecNumber>
    </recommendedName>
</protein>
<feature type="binding site" evidence="7">
    <location>
        <position position="91"/>
    </location>
    <ligand>
        <name>substrate</name>
    </ligand>
</feature>
<comment type="caution">
    <text evidence="13">The sequence shown here is derived from an EMBL/GenBank/DDBJ whole genome shotgun (WGS) entry which is preliminary data.</text>
</comment>
<dbReference type="Proteomes" id="UP000216943">
    <property type="component" value="Unassembled WGS sequence"/>
</dbReference>
<evidence type="ECO:0000256" key="7">
    <source>
        <dbReference type="HAMAP-Rule" id="MF_00488"/>
    </source>
</evidence>
<evidence type="ECO:0000259" key="12">
    <source>
        <dbReference type="Pfam" id="PF02866"/>
    </source>
</evidence>
<dbReference type="Gene3D" id="3.90.110.10">
    <property type="entry name" value="Lactate dehydrogenase/glycoside hydrolase, family 4, C-terminal"/>
    <property type="match status" value="1"/>
</dbReference>
<feature type="domain" description="Lactate/malate dehydrogenase N-terminal" evidence="11">
    <location>
        <begin position="7"/>
        <end position="144"/>
    </location>
</feature>
<feature type="binding site" evidence="7">
    <location>
        <position position="231"/>
    </location>
    <ligand>
        <name>substrate</name>
    </ligand>
</feature>
<dbReference type="UniPathway" id="UPA00554">
    <property type="reaction ID" value="UER00611"/>
</dbReference>
<feature type="domain" description="Lactate/malate dehydrogenase C-terminal" evidence="12">
    <location>
        <begin position="148"/>
        <end position="314"/>
    </location>
</feature>
<dbReference type="PANTHER" id="PTHR43128">
    <property type="entry name" value="L-2-HYDROXYCARBOXYLATE DEHYDROGENASE (NAD(P)(+))"/>
    <property type="match status" value="1"/>
</dbReference>
<dbReference type="Gene3D" id="3.40.50.720">
    <property type="entry name" value="NAD(P)-binding Rossmann-like Domain"/>
    <property type="match status" value="1"/>
</dbReference>
<dbReference type="PRINTS" id="PR00086">
    <property type="entry name" value="LLDHDRGNASE"/>
</dbReference>
<comment type="subunit">
    <text evidence="7">Homotetramer.</text>
</comment>
<keyword evidence="5 7" id="KW-0520">NAD</keyword>
<dbReference type="GO" id="GO:0006096">
    <property type="term" value="P:glycolytic process"/>
    <property type="evidence" value="ECO:0007669"/>
    <property type="project" value="UniProtKB-UniRule"/>
</dbReference>
<dbReference type="InterPro" id="IPR036291">
    <property type="entry name" value="NAD(P)-bd_dom_sf"/>
</dbReference>
<evidence type="ECO:0000313" key="14">
    <source>
        <dbReference type="Proteomes" id="UP000216943"/>
    </source>
</evidence>
<feature type="binding site" evidence="9">
    <location>
        <position position="98"/>
    </location>
    <ligand>
        <name>NAD(+)</name>
        <dbReference type="ChEBI" id="CHEBI:57540"/>
    </ligand>
</feature>
<evidence type="ECO:0000256" key="2">
    <source>
        <dbReference type="ARBA" id="ARBA00006054"/>
    </source>
</evidence>
<feature type="binding site" evidence="7">
    <location>
        <position position="16"/>
    </location>
    <ligand>
        <name>NAD(+)</name>
        <dbReference type="ChEBI" id="CHEBI:57540"/>
    </ligand>
</feature>